<dbReference type="PANTHER" id="PTHR38459:SF1">
    <property type="entry name" value="PROPHAGE BACTOPRENOL-LINKED GLUCOSE TRANSLOCASE HOMOLOG"/>
    <property type="match status" value="1"/>
</dbReference>
<protein>
    <submittedName>
        <fullName evidence="9">GtrA family protein</fullName>
    </submittedName>
</protein>
<dbReference type="Proteomes" id="UP000316988">
    <property type="component" value="Unassembled WGS sequence"/>
</dbReference>
<keyword evidence="5 7" id="KW-0472">Membrane</keyword>
<sequence length="193" mass="21391">MPLPLARAVHTLWDRVVSYALKFGVVGLIGLVVDVGLFNLLRFGPLGGETWVTTALGAKTVSTSVAIVFNWVGNRYWTFRAERRPGWFKEFLEYLVVSLGGMGVSLLCLWFSHHVLDLTSALADNISANVVGLALGTIFRFVLYRYWVWGHHREEVPVSGTRLERAEKVVFTGSDADAPHPTMSRQSDPADSA</sequence>
<evidence type="ECO:0000256" key="4">
    <source>
        <dbReference type="ARBA" id="ARBA00022989"/>
    </source>
</evidence>
<keyword evidence="3 7" id="KW-0812">Transmembrane</keyword>
<gene>
    <name evidence="9" type="ORF">FNM00_16960</name>
</gene>
<comment type="caution">
    <text evidence="9">The sequence shown here is derived from an EMBL/GenBank/DDBJ whole genome shotgun (WGS) entry which is preliminary data.</text>
</comment>
<feature type="transmembrane region" description="Helical" evidence="7">
    <location>
        <begin position="20"/>
        <end position="38"/>
    </location>
</feature>
<evidence type="ECO:0000313" key="9">
    <source>
        <dbReference type="EMBL" id="TSD55418.1"/>
    </source>
</evidence>
<evidence type="ECO:0000256" key="6">
    <source>
        <dbReference type="SAM" id="MobiDB-lite"/>
    </source>
</evidence>
<keyword evidence="10" id="KW-1185">Reference proteome</keyword>
<dbReference type="RefSeq" id="WP_143914724.1">
    <property type="nucleotide sequence ID" value="NZ_VLNT01000023.1"/>
</dbReference>
<dbReference type="OrthoDB" id="9807815at2"/>
<proteinExistence type="inferred from homology"/>
<feature type="compositionally biased region" description="Polar residues" evidence="6">
    <location>
        <begin position="183"/>
        <end position="193"/>
    </location>
</feature>
<accession>A0A554RMQ5</accession>
<evidence type="ECO:0000256" key="1">
    <source>
        <dbReference type="ARBA" id="ARBA00004141"/>
    </source>
</evidence>
<comment type="similarity">
    <text evidence="2">Belongs to the GtrA family.</text>
</comment>
<evidence type="ECO:0000256" key="2">
    <source>
        <dbReference type="ARBA" id="ARBA00009399"/>
    </source>
</evidence>
<dbReference type="InterPro" id="IPR051401">
    <property type="entry name" value="GtrA_CellWall_Glycosyl"/>
</dbReference>
<feature type="transmembrane region" description="Helical" evidence="7">
    <location>
        <begin position="125"/>
        <end position="143"/>
    </location>
</feature>
<dbReference type="PANTHER" id="PTHR38459">
    <property type="entry name" value="PROPHAGE BACTOPRENOL-LINKED GLUCOSE TRANSLOCASE HOMOLOG"/>
    <property type="match status" value="1"/>
</dbReference>
<evidence type="ECO:0000256" key="5">
    <source>
        <dbReference type="ARBA" id="ARBA00023136"/>
    </source>
</evidence>
<evidence type="ECO:0000259" key="8">
    <source>
        <dbReference type="Pfam" id="PF04138"/>
    </source>
</evidence>
<keyword evidence="4 7" id="KW-1133">Transmembrane helix</keyword>
<dbReference type="EMBL" id="VLNT01000023">
    <property type="protein sequence ID" value="TSD55418.1"/>
    <property type="molecule type" value="Genomic_DNA"/>
</dbReference>
<reference evidence="9 10" key="1">
    <citation type="submission" date="2019-07" db="EMBL/GenBank/DDBJ databases">
        <authorList>
            <person name="Zhao L.H."/>
        </authorList>
    </citation>
    <scope>NUCLEOTIDE SEQUENCE [LARGE SCALE GENOMIC DNA]</scope>
    <source>
        <strain evidence="9 10">Co35</strain>
    </source>
</reference>
<feature type="region of interest" description="Disordered" evidence="6">
    <location>
        <begin position="174"/>
        <end position="193"/>
    </location>
</feature>
<organism evidence="9 10">
    <name type="scientific">Aeromicrobium piscarium</name>
    <dbReference type="NCBI Taxonomy" id="2590901"/>
    <lineage>
        <taxon>Bacteria</taxon>
        <taxon>Bacillati</taxon>
        <taxon>Actinomycetota</taxon>
        <taxon>Actinomycetes</taxon>
        <taxon>Propionibacteriales</taxon>
        <taxon>Nocardioidaceae</taxon>
        <taxon>Aeromicrobium</taxon>
    </lineage>
</organism>
<feature type="domain" description="GtrA/DPMS transmembrane" evidence="8">
    <location>
        <begin position="22"/>
        <end position="149"/>
    </location>
</feature>
<evidence type="ECO:0000256" key="7">
    <source>
        <dbReference type="SAM" id="Phobius"/>
    </source>
</evidence>
<dbReference type="GO" id="GO:0005886">
    <property type="term" value="C:plasma membrane"/>
    <property type="evidence" value="ECO:0007669"/>
    <property type="project" value="TreeGrafter"/>
</dbReference>
<dbReference type="AlphaFoldDB" id="A0A554RMQ5"/>
<dbReference type="InterPro" id="IPR007267">
    <property type="entry name" value="GtrA_DPMS_TM"/>
</dbReference>
<evidence type="ECO:0000256" key="3">
    <source>
        <dbReference type="ARBA" id="ARBA00022692"/>
    </source>
</evidence>
<comment type="subcellular location">
    <subcellularLocation>
        <location evidence="1">Membrane</location>
        <topology evidence="1">Multi-pass membrane protein</topology>
    </subcellularLocation>
</comment>
<feature type="transmembrane region" description="Helical" evidence="7">
    <location>
        <begin position="50"/>
        <end position="73"/>
    </location>
</feature>
<name>A0A554RMQ5_9ACTN</name>
<dbReference type="GO" id="GO:0000271">
    <property type="term" value="P:polysaccharide biosynthetic process"/>
    <property type="evidence" value="ECO:0007669"/>
    <property type="project" value="InterPro"/>
</dbReference>
<evidence type="ECO:0000313" key="10">
    <source>
        <dbReference type="Proteomes" id="UP000316988"/>
    </source>
</evidence>
<dbReference type="Pfam" id="PF04138">
    <property type="entry name" value="GtrA_DPMS_TM"/>
    <property type="match status" value="1"/>
</dbReference>
<feature type="transmembrane region" description="Helical" evidence="7">
    <location>
        <begin position="94"/>
        <end position="113"/>
    </location>
</feature>